<organism evidence="1 2">
    <name type="scientific">Boeremia exigua</name>
    <dbReference type="NCBI Taxonomy" id="749465"/>
    <lineage>
        <taxon>Eukaryota</taxon>
        <taxon>Fungi</taxon>
        <taxon>Dikarya</taxon>
        <taxon>Ascomycota</taxon>
        <taxon>Pezizomycotina</taxon>
        <taxon>Dothideomycetes</taxon>
        <taxon>Pleosporomycetidae</taxon>
        <taxon>Pleosporales</taxon>
        <taxon>Pleosporineae</taxon>
        <taxon>Didymellaceae</taxon>
        <taxon>Boeremia</taxon>
    </lineage>
</organism>
<evidence type="ECO:0000313" key="1">
    <source>
        <dbReference type="EMBL" id="KAJ8104626.1"/>
    </source>
</evidence>
<keyword evidence="2" id="KW-1185">Reference proteome</keyword>
<name>A0ACC2HQ28_9PLEO</name>
<dbReference type="EMBL" id="JAPHNI010001896">
    <property type="protein sequence ID" value="KAJ8104626.1"/>
    <property type="molecule type" value="Genomic_DNA"/>
</dbReference>
<evidence type="ECO:0000313" key="2">
    <source>
        <dbReference type="Proteomes" id="UP001153331"/>
    </source>
</evidence>
<dbReference type="Proteomes" id="UP001153331">
    <property type="component" value="Unassembled WGS sequence"/>
</dbReference>
<accession>A0ACC2HQ28</accession>
<comment type="caution">
    <text evidence="1">The sequence shown here is derived from an EMBL/GenBank/DDBJ whole genome shotgun (WGS) entry which is preliminary data.</text>
</comment>
<protein>
    <submittedName>
        <fullName evidence="1">Uncharacterized protein</fullName>
    </submittedName>
</protein>
<gene>
    <name evidence="1" type="ORF">OPT61_g10657</name>
</gene>
<proteinExistence type="predicted"/>
<reference evidence="1" key="1">
    <citation type="submission" date="2022-11" db="EMBL/GenBank/DDBJ databases">
        <title>Genome Sequence of Boeremia exigua.</title>
        <authorList>
            <person name="Buettner E."/>
        </authorList>
    </citation>
    <scope>NUCLEOTIDE SEQUENCE</scope>
    <source>
        <strain evidence="1">CU02</strain>
    </source>
</reference>
<sequence length="214" mass="23894">MVEAWYQCTTQYQHAATICATEADPGEIEPVHLWSQTWMEGSFSFRVASVCNAPVVLVSGTASPSLETGPETSRHRWAHNNKVLHEDQIIRVRRYGRPDHSPSVRAASFPVPARACCTAHGVGATVVVYPAYVAFSLFGLLCGMSFGFPQYMFFRSVERVEERSLLRANVGICVVHSRRERWRYARAAQGKGYASVWRGVSIVLESVRSEHTTS</sequence>